<accession>D8M7A3</accession>
<feature type="domain" description="Clathrin/coatomer adaptor adaptin-like N-terminal" evidence="9">
    <location>
        <begin position="69"/>
        <end position="642"/>
    </location>
</feature>
<dbReference type="Gene3D" id="1.25.10.10">
    <property type="entry name" value="Leucine-rich Repeat Variant"/>
    <property type="match status" value="1"/>
</dbReference>
<dbReference type="Proteomes" id="UP000008312">
    <property type="component" value="Unassembled WGS sequence"/>
</dbReference>
<dbReference type="OrthoDB" id="28053at2759"/>
<dbReference type="InterPro" id="IPR017107">
    <property type="entry name" value="AP1_complex_gsu"/>
</dbReference>
<evidence type="ECO:0000256" key="2">
    <source>
        <dbReference type="ARBA" id="ARBA00004555"/>
    </source>
</evidence>
<dbReference type="GO" id="GO:0030121">
    <property type="term" value="C:AP-1 adaptor complex"/>
    <property type="evidence" value="ECO:0007669"/>
    <property type="project" value="InterPro"/>
</dbReference>
<dbReference type="InterPro" id="IPR016024">
    <property type="entry name" value="ARM-type_fold"/>
</dbReference>
<keyword evidence="11" id="KW-1185">Reference proteome</keyword>
<keyword evidence="4 7" id="KW-0653">Protein transport</keyword>
<comment type="subcellular location">
    <subcellularLocation>
        <location evidence="1">Endomembrane system</location>
    </subcellularLocation>
    <subcellularLocation>
        <location evidence="2">Golgi apparatus</location>
    </subcellularLocation>
</comment>
<evidence type="ECO:0000256" key="8">
    <source>
        <dbReference type="SAM" id="MobiDB-lite"/>
    </source>
</evidence>
<evidence type="ECO:0000256" key="6">
    <source>
        <dbReference type="ARBA" id="ARBA00023136"/>
    </source>
</evidence>
<sequence length="644" mass="72448">MLCLYRTTINLLIIHTSPISLLFWKHLRISFFNIMDKLDKLKDIKKSILRKSAQGFIKQVKNASSADEERKLIATESSSIRNDFAQSVSESLCENLKKLIFIYLLGYPCYFGQMASIQLINMTGYEEKRIGYLAMSLLINESSDLLLLTVNSIKNDIANTNPYIVSLALTFCGNCCCEPLARDVFPEIVPFMHHENLYIRKKVCLSMIKIISVVPELIDDMIKSLPTLLLDNDHGVLISGLDLCFTSFCSNPTRDFDFRKMVPNLVKRLRTVIGGNGKAECMVGNVPDPFVQVKMLQLLCLLCDDDKTAADDVIDVISLIYSKADNSSVAWTVVLYECIRTMLSFNVSSTHLIEAAGILSKFLQNSNPDIRFVSLSLFLQMAYIDDTVVSRHRSLVLGCLREEDPSIRRRALELLIALVRLNTVEIIVSELLQYLSEVVDSEERRDGISKVTSLVQQFAPSAIWQVDTLLELLKLNGDTGNEEVLSTLVDVVSHEDDALASYTVHVLFNDIRTERSQVAFVQTALWFIGEYGDLLLEPYYNPSAPSSSSSSRNARNQKKGVSSPTHFDAVQPSAIVDLLYDFQNDRHCSEETRMILLTSVLKLSDRFDSNDSGELGELSELPKIMAGFEASQELELAQRASEWE</sequence>
<dbReference type="GO" id="GO:0016192">
    <property type="term" value="P:vesicle-mediated transport"/>
    <property type="evidence" value="ECO:0007669"/>
    <property type="project" value="InterPro"/>
</dbReference>
<dbReference type="FunCoup" id="D8M7A3">
    <property type="interactions" value="331"/>
</dbReference>
<evidence type="ECO:0000256" key="4">
    <source>
        <dbReference type="ARBA" id="ARBA00022927"/>
    </source>
</evidence>
<dbReference type="GO" id="GO:0006886">
    <property type="term" value="P:intracellular protein transport"/>
    <property type="evidence" value="ECO:0007669"/>
    <property type="project" value="UniProtKB-UniRule"/>
</dbReference>
<keyword evidence="7" id="KW-0968">Cytoplasmic vesicle</keyword>
<dbReference type="PANTHER" id="PTHR22780">
    <property type="entry name" value="ADAPTIN, ALPHA/GAMMA/EPSILON"/>
    <property type="match status" value="1"/>
</dbReference>
<feature type="region of interest" description="Disordered" evidence="8">
    <location>
        <begin position="544"/>
        <end position="566"/>
    </location>
</feature>
<evidence type="ECO:0000313" key="11">
    <source>
        <dbReference type="Proteomes" id="UP000008312"/>
    </source>
</evidence>
<protein>
    <recommendedName>
        <fullName evidence="7">AP-1 complex subunit gamma</fullName>
    </recommendedName>
</protein>
<evidence type="ECO:0000256" key="3">
    <source>
        <dbReference type="ARBA" id="ARBA00022448"/>
    </source>
</evidence>
<evidence type="ECO:0000259" key="9">
    <source>
        <dbReference type="Pfam" id="PF01602"/>
    </source>
</evidence>
<evidence type="ECO:0000256" key="1">
    <source>
        <dbReference type="ARBA" id="ARBA00004308"/>
    </source>
</evidence>
<dbReference type="SUPFAM" id="SSF48371">
    <property type="entry name" value="ARM repeat"/>
    <property type="match status" value="1"/>
</dbReference>
<dbReference type="GeneID" id="24920814"/>
<feature type="compositionally biased region" description="Low complexity" evidence="8">
    <location>
        <begin position="544"/>
        <end position="554"/>
    </location>
</feature>
<proteinExistence type="inferred from homology"/>
<dbReference type="PIRSF" id="PIRSF037094">
    <property type="entry name" value="AP1_complex_gamma"/>
    <property type="match status" value="1"/>
</dbReference>
<name>D8M7A3_BLAHO</name>
<reference evidence="10" key="1">
    <citation type="submission" date="2010-02" db="EMBL/GenBank/DDBJ databases">
        <title>Sequencing and annotation of the Blastocystis hominis genome.</title>
        <authorList>
            <person name="Wincker P."/>
        </authorList>
    </citation>
    <scope>NUCLEOTIDE SEQUENCE</scope>
    <source>
        <strain evidence="10">Singapore isolate B</strain>
    </source>
</reference>
<keyword evidence="3 7" id="KW-0813">Transport</keyword>
<evidence type="ECO:0000256" key="7">
    <source>
        <dbReference type="PIRNR" id="PIRNR037094"/>
    </source>
</evidence>
<gene>
    <name evidence="10" type="ORF">GSBLH_T00003748001</name>
</gene>
<evidence type="ECO:0000256" key="5">
    <source>
        <dbReference type="ARBA" id="ARBA00023034"/>
    </source>
</evidence>
<organism evidence="10">
    <name type="scientific">Blastocystis hominis</name>
    <dbReference type="NCBI Taxonomy" id="12968"/>
    <lineage>
        <taxon>Eukaryota</taxon>
        <taxon>Sar</taxon>
        <taxon>Stramenopiles</taxon>
        <taxon>Bigyra</taxon>
        <taxon>Opalozoa</taxon>
        <taxon>Opalinata</taxon>
        <taxon>Blastocystidae</taxon>
        <taxon>Blastocystis</taxon>
    </lineage>
</organism>
<evidence type="ECO:0000313" key="10">
    <source>
        <dbReference type="EMBL" id="CBK23942.2"/>
    </source>
</evidence>
<comment type="similarity">
    <text evidence="7">Belongs to the adaptor complexes large subunit family.</text>
</comment>
<dbReference type="InterPro" id="IPR002553">
    <property type="entry name" value="Clathrin/coatomer_adapt-like_N"/>
</dbReference>
<dbReference type="EMBL" id="FN668672">
    <property type="protein sequence ID" value="CBK23942.2"/>
    <property type="molecule type" value="Genomic_DNA"/>
</dbReference>
<dbReference type="InterPro" id="IPR050840">
    <property type="entry name" value="Adaptor_Complx_Large_Subunit"/>
</dbReference>
<dbReference type="RefSeq" id="XP_012897990.1">
    <property type="nucleotide sequence ID" value="XM_013042536.1"/>
</dbReference>
<dbReference type="AlphaFoldDB" id="D8M7A3"/>
<keyword evidence="6 7" id="KW-0472">Membrane</keyword>
<dbReference type="Pfam" id="PF01602">
    <property type="entry name" value="Adaptin_N"/>
    <property type="match status" value="1"/>
</dbReference>
<dbReference type="OMA" id="REPNTKK"/>
<dbReference type="InterPro" id="IPR011989">
    <property type="entry name" value="ARM-like"/>
</dbReference>
<dbReference type="InParanoid" id="D8M7A3"/>
<keyword evidence="5 7" id="KW-0333">Golgi apparatus</keyword>